<dbReference type="InterPro" id="IPR039034">
    <property type="entry name" value="INPP4"/>
</dbReference>
<keyword evidence="5" id="KW-1185">Reference proteome</keyword>
<dbReference type="InParanoid" id="A0A1Y2GQK2"/>
<keyword evidence="1" id="KW-0378">Hydrolase</keyword>
<feature type="compositionally biased region" description="Basic and acidic residues" evidence="3">
    <location>
        <begin position="1418"/>
        <end position="1427"/>
    </location>
</feature>
<dbReference type="PANTHER" id="PTHR12187">
    <property type="entry name" value="AGAP000124-PA"/>
    <property type="match status" value="1"/>
</dbReference>
<feature type="compositionally biased region" description="Basic and acidic residues" evidence="3">
    <location>
        <begin position="551"/>
        <end position="568"/>
    </location>
</feature>
<dbReference type="STRING" id="64571.A0A1Y2GQK2"/>
<feature type="region of interest" description="Disordered" evidence="3">
    <location>
        <begin position="551"/>
        <end position="608"/>
    </location>
</feature>
<gene>
    <name evidence="4" type="ORF">BCR41DRAFT_354796</name>
</gene>
<feature type="region of interest" description="Disordered" evidence="3">
    <location>
        <begin position="1367"/>
        <end position="1427"/>
    </location>
</feature>
<organism evidence="4 5">
    <name type="scientific">Lobosporangium transversale</name>
    <dbReference type="NCBI Taxonomy" id="64571"/>
    <lineage>
        <taxon>Eukaryota</taxon>
        <taxon>Fungi</taxon>
        <taxon>Fungi incertae sedis</taxon>
        <taxon>Mucoromycota</taxon>
        <taxon>Mortierellomycotina</taxon>
        <taxon>Mortierellomycetes</taxon>
        <taxon>Mortierellales</taxon>
        <taxon>Mortierellaceae</taxon>
        <taxon>Lobosporangium</taxon>
    </lineage>
</organism>
<dbReference type="Proteomes" id="UP000193648">
    <property type="component" value="Unassembled WGS sequence"/>
</dbReference>
<feature type="region of interest" description="Disordered" evidence="3">
    <location>
        <begin position="1218"/>
        <end position="1259"/>
    </location>
</feature>
<reference evidence="4 5" key="1">
    <citation type="submission" date="2016-07" db="EMBL/GenBank/DDBJ databases">
        <title>Pervasive Adenine N6-methylation of Active Genes in Fungi.</title>
        <authorList>
            <consortium name="DOE Joint Genome Institute"/>
            <person name="Mondo S.J."/>
            <person name="Dannebaum R.O."/>
            <person name="Kuo R.C."/>
            <person name="Labutti K."/>
            <person name="Haridas S."/>
            <person name="Kuo A."/>
            <person name="Salamov A."/>
            <person name="Ahrendt S.R."/>
            <person name="Lipzen A."/>
            <person name="Sullivan W."/>
            <person name="Andreopoulos W.B."/>
            <person name="Clum A."/>
            <person name="Lindquist E."/>
            <person name="Daum C."/>
            <person name="Ramamoorthy G.K."/>
            <person name="Gryganskyi A."/>
            <person name="Culley D."/>
            <person name="Magnuson J.K."/>
            <person name="James T.Y."/>
            <person name="O'Malley M.A."/>
            <person name="Stajich J.E."/>
            <person name="Spatafora J.W."/>
            <person name="Visel A."/>
            <person name="Grigoriev I.V."/>
        </authorList>
    </citation>
    <scope>NUCLEOTIDE SEQUENCE [LARGE SCALE GENOMIC DNA]</scope>
    <source>
        <strain evidence="4 5">NRRL 3116</strain>
    </source>
</reference>
<protein>
    <submittedName>
        <fullName evidence="4">Uncharacterized protein</fullName>
    </submittedName>
</protein>
<evidence type="ECO:0000256" key="2">
    <source>
        <dbReference type="ARBA" id="ARBA00023098"/>
    </source>
</evidence>
<name>A0A1Y2GQK2_9FUNG</name>
<feature type="compositionally biased region" description="Low complexity" evidence="3">
    <location>
        <begin position="521"/>
        <end position="531"/>
    </location>
</feature>
<dbReference type="EMBL" id="MCFF01000021">
    <property type="protein sequence ID" value="ORZ14395.1"/>
    <property type="molecule type" value="Genomic_DNA"/>
</dbReference>
<feature type="region of interest" description="Disordered" evidence="3">
    <location>
        <begin position="1278"/>
        <end position="1307"/>
    </location>
</feature>
<feature type="region of interest" description="Disordered" evidence="3">
    <location>
        <begin position="500"/>
        <end position="534"/>
    </location>
</feature>
<dbReference type="GO" id="GO:0016316">
    <property type="term" value="F:phosphatidylinositol-3,4-bisphosphate 4-phosphatase activity"/>
    <property type="evidence" value="ECO:0007669"/>
    <property type="project" value="InterPro"/>
</dbReference>
<proteinExistence type="predicted"/>
<dbReference type="GeneID" id="33566238"/>
<dbReference type="PANTHER" id="PTHR12187:SF11">
    <property type="entry name" value="PHOSPHATIDYLINOSITOL-3,4-BISPHOSPHATE 4-PHOSPHATASE"/>
    <property type="match status" value="1"/>
</dbReference>
<feature type="compositionally biased region" description="Low complexity" evidence="3">
    <location>
        <begin position="1388"/>
        <end position="1410"/>
    </location>
</feature>
<evidence type="ECO:0000313" key="5">
    <source>
        <dbReference type="Proteomes" id="UP000193648"/>
    </source>
</evidence>
<sequence>MELSTQYTCGRQQRSNLTQLSSFTTILAEALLLPEVGTRKSKQIIATLDVVVEEVLPAMPASKVAAEQHRIGPCFSQTYHGHTTRGTIVYGREHLYESPVAFTVPLKLLQLFAEDERRVLDELEKEPSVTLADMIQAVPLDHRPNPITRGASFMDSLRRGAARTNPVIREQALKSTRARQTGLTEEDSQFQKLLRQQISTHRNIEAYYQNMASKVEQKLKENIESGQGAFRRSPEKKEEAVQWIPLNCCVQEFLVYDDGYQTNYQSTTVGAAAAHGAGFTRWANTQTLGNPPSLGAYWSKQERGNDLMRDFKALRDVLDSCLSEFTSIMVTSEDIDNARLLVLVREAQFLVDEMTSFGEFLLIEYLTPQSTEVSARFVCEEIRSIIERLKQVNLATDEVQNQIQDPLQKISPDWLSCSKRSIREIVSCAQDLHSFIVIAIQYECLIADATLVATPEWMMVKRTRECCLSQIITTLTTSFLALLEDWWTNMAVALQNLEVAGRHQQRQHRPECQRSTSRNMGSIGEEGSSEGNATSALGRIGSIFEEADAVKIRRENDRSDKHKNKDTEYQCPSLHPTKPNNSSQRPPLEEQHATNSRRKPLSRHPLENAPRAKVQNDIFWDQLMNLGWLAQISSLLSTQGNELGMLLDYAQAVADARECLTISFHALPLCTSAHSPPTIARASAEIDLDEFGDSLVQISGRRGKWTLSFGLDPRQFSLLPDSLQAGTTKIQVLPILFTQGINEMQTISNLTRKSPVQRTINEESLRQMQIYLSRYHAWYTQIQVAKRRNEMRSMKSRNHSYGPYSTPQSNVDLSSVSLMTNLSSDWDIVPSSRSEIWSGESLVSELADHLEKAVLGHLDEMRPQLGVSSDSSLDAVGAQTLRISQRDLYTPLSSTSGQSVSGSASGIFGSMMEFGTTKLLNFKGSKDTSVLESAEALTRALGQINVSLSLQSTPALPNKSEFERTRGDGLPAKEIECCDCSLQIYELDEELPFACLWVTSHIVSCKSAKDRTSMSVTLSQANLLRACHDLQTALEQQGRDDWKAILDAMRSETGVRIKNVERNLKLGEFAQGVVWIPAVKPPLPQQLTPIFDFTAAANQESTFSSDALTLIRTLLSGADVSDSGSLAVVESVASMTDPEATANSVDSSEENAVLVEPNIPTYLEESDDLSNPIQLVSSTLLDYPPPQKLVKSSGGTALAPVVTFDTKLNSADDNLRRSRLTSQSHEALSTSTEIPVASSYEQETPVEEEHYTSFPDPFDEPQLATRLARSLGLDTLGRPFTSDTLSDDRHQRQTNAQSSSPLSPSTSSVIYRSIPSWSSQQSIYFRQQAALPQSQITPRFSKNLLSLGQGLGLVLKMGRPTLSLAKDSHALPKNIRARRQSQGSVDFGSSPEMPSPPSSGSASASITASGLVAEEESSEGKSNDRHTVVVMNKRGKFAFNKVQLKFLPDAYRPPRRMTSSLFAS</sequence>
<accession>A0A1Y2GQK2</accession>
<dbReference type="GO" id="GO:0005737">
    <property type="term" value="C:cytoplasm"/>
    <property type="evidence" value="ECO:0007669"/>
    <property type="project" value="TreeGrafter"/>
</dbReference>
<evidence type="ECO:0000256" key="3">
    <source>
        <dbReference type="SAM" id="MobiDB-lite"/>
    </source>
</evidence>
<keyword evidence="2" id="KW-0443">Lipid metabolism</keyword>
<evidence type="ECO:0000313" key="4">
    <source>
        <dbReference type="EMBL" id="ORZ14395.1"/>
    </source>
</evidence>
<feature type="compositionally biased region" description="Polar residues" evidence="3">
    <location>
        <begin position="1220"/>
        <end position="1233"/>
    </location>
</feature>
<feature type="compositionally biased region" description="Low complexity" evidence="3">
    <location>
        <begin position="1298"/>
        <end position="1307"/>
    </location>
</feature>
<comment type="caution">
    <text evidence="4">The sequence shown here is derived from an EMBL/GenBank/DDBJ whole genome shotgun (WGS) entry which is preliminary data.</text>
</comment>
<dbReference type="OrthoDB" id="159395at2759"/>
<dbReference type="RefSeq" id="XP_021880873.1">
    <property type="nucleotide sequence ID" value="XM_022024394.1"/>
</dbReference>
<evidence type="ECO:0000256" key="1">
    <source>
        <dbReference type="ARBA" id="ARBA00022801"/>
    </source>
</evidence>